<dbReference type="PANTHER" id="PTHR47938">
    <property type="entry name" value="RESPIRATORY COMPLEX I CHAPERONE (CIA84), PUTATIVE (AFU_ORTHOLOGUE AFUA_2G06020)-RELATED"/>
    <property type="match status" value="1"/>
</dbReference>
<evidence type="ECO:0000256" key="1">
    <source>
        <dbReference type="PROSITE-ProRule" id="PRU00708"/>
    </source>
</evidence>
<dbReference type="NCBIfam" id="TIGR00756">
    <property type="entry name" value="PPR"/>
    <property type="match status" value="1"/>
</dbReference>
<dbReference type="Pfam" id="PF13041">
    <property type="entry name" value="PPR_2"/>
    <property type="match status" value="1"/>
</dbReference>
<proteinExistence type="predicted"/>
<evidence type="ECO:0008006" key="4">
    <source>
        <dbReference type="Google" id="ProtNLM"/>
    </source>
</evidence>
<dbReference type="Pfam" id="PF01535">
    <property type="entry name" value="PPR"/>
    <property type="match status" value="1"/>
</dbReference>
<dbReference type="PROSITE" id="PS51375">
    <property type="entry name" value="PPR"/>
    <property type="match status" value="3"/>
</dbReference>
<dbReference type="AlphaFoldDB" id="A0A812I9V6"/>
<protein>
    <recommendedName>
        <fullName evidence="4">Pentatricopeptide repeat-containing protein, chloroplastic</fullName>
    </recommendedName>
</protein>
<dbReference type="GO" id="GO:0003729">
    <property type="term" value="F:mRNA binding"/>
    <property type="evidence" value="ECO:0007669"/>
    <property type="project" value="TreeGrafter"/>
</dbReference>
<reference evidence="2" key="1">
    <citation type="submission" date="2021-02" db="EMBL/GenBank/DDBJ databases">
        <authorList>
            <person name="Dougan E. K."/>
            <person name="Rhodes N."/>
            <person name="Thang M."/>
            <person name="Chan C."/>
        </authorList>
    </citation>
    <scope>NUCLEOTIDE SEQUENCE</scope>
</reference>
<feature type="repeat" description="PPR" evidence="1">
    <location>
        <begin position="481"/>
        <end position="515"/>
    </location>
</feature>
<comment type="caution">
    <text evidence="2">The sequence shown here is derived from an EMBL/GenBank/DDBJ whole genome shotgun (WGS) entry which is preliminary data.</text>
</comment>
<dbReference type="OrthoDB" id="405868at2759"/>
<gene>
    <name evidence="2" type="ORF">SNAT2548_LOCUS3676</name>
</gene>
<accession>A0A812I9V6</accession>
<feature type="repeat" description="PPR" evidence="1">
    <location>
        <begin position="275"/>
        <end position="309"/>
    </location>
</feature>
<keyword evidence="3" id="KW-1185">Reference proteome</keyword>
<name>A0A812I9V6_9DINO</name>
<sequence>MEQQLEYEELDSGPARRICIAAYQFDRCLCAAVFCFVCIYHLATFSQNLLAKFRLQPPRHEYQFDCVHNGFCGITDIDWESDVVPIFTLIWKNRSETSVYAATAWPSPGKDECLVLCAKNKSCTGYSWRGWCSLAPWRVQCYIHLWTALEKLRQLELLNLHKVNRVALDTASYNTVLDALRAHSRLAQALLAEMAVQQLAPNMVSFGAVGAAFAQGLQWIEGWLLCQALELMKHAQDASVALSTITCNSLITACERATQWSVCLELLGDLGAAASIVSFNAAISACARDQRSQRAWQLYQQLQAARLEPSMVTFNALIHAQSRASMLDLVHVLLRDLGQRKLQPDAVTHNAIIAGCASRHLWERALHYGESVPRKDVITYNGLITACEKGQQWEQALMFLARLHQAKFQGTVVSFSAAISACEQVQSWPAVIELLAGMDRQEMEANVITYSSAASAFEKASRWSEVLWLLSEMTKRELQPNVITYTSAMSGCEMSQRWEHSLLLFQDMQRLALAPGVLVRNVAALALEKGQRLPASRTKAQRLLMASTLRCGQMSARGEVVTRIVLQPMVKELLTLPSLTRGTRLGGGLHDVGLAWRENVCDLGPHFTRDAAEWLGTFDMTFASPTASQVWLRRASLALGPEPVAKESADHELYVLSQDKFQRNYKPLEGDVEDVDTHGSLKEGRPGCEVGEVNLVAVGGRGNGVSRGS</sequence>
<feature type="repeat" description="PPR" evidence="1">
    <location>
        <begin position="446"/>
        <end position="480"/>
    </location>
</feature>
<dbReference type="Pfam" id="PF13812">
    <property type="entry name" value="PPR_3"/>
    <property type="match status" value="2"/>
</dbReference>
<dbReference type="PANTHER" id="PTHR47938:SF35">
    <property type="entry name" value="PENTATRICOPEPTIDE REPEAT-CONTAINING PROTEIN 4, MITOCHONDRIAL-RELATED"/>
    <property type="match status" value="1"/>
</dbReference>
<dbReference type="Gene3D" id="1.25.40.10">
    <property type="entry name" value="Tetratricopeptide repeat domain"/>
    <property type="match status" value="4"/>
</dbReference>
<dbReference type="InterPro" id="IPR002885">
    <property type="entry name" value="PPR_rpt"/>
</dbReference>
<dbReference type="Proteomes" id="UP000604046">
    <property type="component" value="Unassembled WGS sequence"/>
</dbReference>
<evidence type="ECO:0000313" key="3">
    <source>
        <dbReference type="Proteomes" id="UP000604046"/>
    </source>
</evidence>
<organism evidence="2 3">
    <name type="scientific">Symbiodinium natans</name>
    <dbReference type="NCBI Taxonomy" id="878477"/>
    <lineage>
        <taxon>Eukaryota</taxon>
        <taxon>Sar</taxon>
        <taxon>Alveolata</taxon>
        <taxon>Dinophyceae</taxon>
        <taxon>Suessiales</taxon>
        <taxon>Symbiodiniaceae</taxon>
        <taxon>Symbiodinium</taxon>
    </lineage>
</organism>
<evidence type="ECO:0000313" key="2">
    <source>
        <dbReference type="EMBL" id="CAE7030172.1"/>
    </source>
</evidence>
<dbReference type="InterPro" id="IPR011990">
    <property type="entry name" value="TPR-like_helical_dom_sf"/>
</dbReference>
<dbReference type="EMBL" id="CAJNDS010000224">
    <property type="protein sequence ID" value="CAE7030172.1"/>
    <property type="molecule type" value="Genomic_DNA"/>
</dbReference>